<dbReference type="EMBL" id="WGGD01000005">
    <property type="protein sequence ID" value="MUN29975.1"/>
    <property type="molecule type" value="Genomic_DNA"/>
</dbReference>
<evidence type="ECO:0000313" key="2">
    <source>
        <dbReference type="EMBL" id="MUN29975.1"/>
    </source>
</evidence>
<accession>A0A6A9QRN3</accession>
<proteinExistence type="predicted"/>
<dbReference type="Proteomes" id="UP000470772">
    <property type="component" value="Unassembled WGS sequence"/>
</dbReference>
<organism evidence="2 3">
    <name type="scientific">Sulfuracidifex metallicus DSM 6482 = JCM 9184</name>
    <dbReference type="NCBI Taxonomy" id="523847"/>
    <lineage>
        <taxon>Archaea</taxon>
        <taxon>Thermoproteota</taxon>
        <taxon>Thermoprotei</taxon>
        <taxon>Sulfolobales</taxon>
        <taxon>Sulfolobaceae</taxon>
        <taxon>Sulfuracidifex</taxon>
    </lineage>
</organism>
<keyword evidence="1" id="KW-0175">Coiled coil</keyword>
<evidence type="ECO:0000256" key="1">
    <source>
        <dbReference type="SAM" id="Coils"/>
    </source>
</evidence>
<gene>
    <name evidence="2" type="ORF">GC250_11150</name>
</gene>
<comment type="caution">
    <text evidence="2">The sequence shown here is derived from an EMBL/GenBank/DDBJ whole genome shotgun (WGS) entry which is preliminary data.</text>
</comment>
<feature type="coiled-coil region" evidence="1">
    <location>
        <begin position="2"/>
        <end position="36"/>
    </location>
</feature>
<evidence type="ECO:0000313" key="3">
    <source>
        <dbReference type="Proteomes" id="UP000470772"/>
    </source>
</evidence>
<keyword evidence="3" id="KW-1185">Reference proteome</keyword>
<sequence length="147" mass="16963">MKKEKKDVDMELLRRIEELEEENKRLRNKDIQEVENPYTVTNRVVDELVTPQDTMYYLTGEQANILLSAKLAARIPTLFGEPEVEDLSWFADHIRDYLVSKGGRGRRDILRVLRASSGQVRENVNKSLFKQLLHGGKDSDMEEDGDG</sequence>
<name>A0A6A9QRN3_SULME</name>
<reference evidence="2 3" key="1">
    <citation type="submission" date="2019-10" db="EMBL/GenBank/DDBJ databases">
        <title>Sequencing and Assembly of Multiple Reported Metal-Biooxidizing Members of the Extremely Thermoacidophilic Archaeal Family Sulfolobaceae.</title>
        <authorList>
            <person name="Counts J.A."/>
            <person name="Kelly R.M."/>
        </authorList>
    </citation>
    <scope>NUCLEOTIDE SEQUENCE [LARGE SCALE GENOMIC DNA]</scope>
    <source>
        <strain evidence="2 3">DSM 6482</strain>
    </source>
</reference>
<protein>
    <submittedName>
        <fullName evidence="2">Uncharacterized protein</fullName>
    </submittedName>
</protein>
<dbReference type="AlphaFoldDB" id="A0A6A9QRN3"/>